<sequence>MAPPAPTTFPAMAEFDTPTNNLWVGNLTPDVTEAELASLFGRFGQVDCITSYPARSYAFVHFNALQGALAAKEALQGTFLRGSPLRIDFAKPAKPCKSLRVAGIGQSVSKEELEDHFKKFGNVLELKFVRDRNTAYIDYARLEDATEALKNMHGKKINGDQIRVDYVRSHPARREQGLDFPKEGQFPYRGVLQPDFMKPYSEPFHAGSKRQHFEHQLPPPGGRRESQPSKILCISYPPSAHIEEDMLHNAMILFGEIERIKTFDDRNHALVEFRSVEEAILAKEGLQGKLFNDPRISIEYSSSGFPPAREYFAPHSQMGILDHNLPLLPNNNIPGHLPHGIHGLDMLMRPLGPQNRLDHGIPISEYPDLALMHKLQESNPHNLMGGSEWGRSSPVTGVYPSGVLKPLSRPTTSSGWDVYDAGASQVNRESKRSRVESALPHYDVSLPPQRLDGQSLALDERFGVGSAANIRGRHHPPRVTPGHDYVWRGLIAKGGTPVCRARCVPIGDEIESEIPDVVNCSARTGLDLLTKHYADAVGFKIVFFLPDSEEDFSSYTEFLRYLGTKNRAGVAKFNDGTTLFLVPPSDFLRNVLSISGPERLYGVVLEFPQTTATSVPPPPLQMDTLQPPYADAQMTSYHQTPYNSIRPEDLRNEYKDVVLREEVKLPPKTVGPPTSISLPLHSAPPSINTSTPPRSGVTLTPELIATLTSLLPLGNPSSSQNTTSSTLGPVLDNTSVAPPDQRHGPQGWGYEQQTHFNTQAQPLPPAQVHAPVFNVPPSHEVAGFSQNLDQHPFDFQMQTTASFNGLTSAHMAGPLHVGQHNPHGVSQSSLLQSPGLLRSDASVMYGSTVLQQPNQQLQTHSVPNQGVNPQPHAIATLPVSVAAGGIMTPPQQLHSGVGLESVESEESKNERYRTTLMFAANLLSQIQQQQPNSQSGQGS</sequence>
<comment type="subcellular location">
    <subcellularLocation>
        <location evidence="1">Nucleus</location>
    </subcellularLocation>
</comment>
<dbReference type="EMBL" id="OOIL02001115">
    <property type="protein sequence ID" value="VFQ72474.1"/>
    <property type="molecule type" value="Genomic_DNA"/>
</dbReference>
<feature type="region of interest" description="Disordered" evidence="5">
    <location>
        <begin position="203"/>
        <end position="228"/>
    </location>
</feature>
<dbReference type="InterPro" id="IPR035979">
    <property type="entry name" value="RBD_domain_sf"/>
</dbReference>
<dbReference type="Gene3D" id="3.30.70.330">
    <property type="match status" value="3"/>
</dbReference>
<gene>
    <name evidence="7" type="ORF">CCAM_LOCUS14250</name>
</gene>
<dbReference type="GO" id="GO:0003723">
    <property type="term" value="F:RNA binding"/>
    <property type="evidence" value="ECO:0007669"/>
    <property type="project" value="UniProtKB-UniRule"/>
</dbReference>
<proteinExistence type="predicted"/>
<feature type="region of interest" description="Disordered" evidence="5">
    <location>
        <begin position="666"/>
        <end position="696"/>
    </location>
</feature>
<name>A0A484L8B4_9ASTE</name>
<dbReference type="AlphaFoldDB" id="A0A484L8B4"/>
<dbReference type="Pfam" id="PF00076">
    <property type="entry name" value="RRM_1"/>
    <property type="match status" value="3"/>
</dbReference>
<evidence type="ECO:0000256" key="3">
    <source>
        <dbReference type="ARBA" id="ARBA00023242"/>
    </source>
</evidence>
<accession>A0A484L8B4</accession>
<evidence type="ECO:0000256" key="2">
    <source>
        <dbReference type="ARBA" id="ARBA00022884"/>
    </source>
</evidence>
<dbReference type="SUPFAM" id="SSF54928">
    <property type="entry name" value="RNA-binding domain, RBD"/>
    <property type="match status" value="2"/>
</dbReference>
<dbReference type="Pfam" id="PF07744">
    <property type="entry name" value="SPOC"/>
    <property type="match status" value="1"/>
</dbReference>
<evidence type="ECO:0000313" key="8">
    <source>
        <dbReference type="Proteomes" id="UP000595140"/>
    </source>
</evidence>
<protein>
    <recommendedName>
        <fullName evidence="6">RRM domain-containing protein</fullName>
    </recommendedName>
</protein>
<feature type="domain" description="RRM" evidence="6">
    <location>
        <begin position="20"/>
        <end position="92"/>
    </location>
</feature>
<feature type="domain" description="RRM" evidence="6">
    <location>
        <begin position="229"/>
        <end position="303"/>
    </location>
</feature>
<dbReference type="CDD" id="cd21546">
    <property type="entry name" value="SPOC_FPA-like"/>
    <property type="match status" value="1"/>
</dbReference>
<reference evidence="7 8" key="1">
    <citation type="submission" date="2018-04" db="EMBL/GenBank/DDBJ databases">
        <authorList>
            <person name="Vogel A."/>
        </authorList>
    </citation>
    <scope>NUCLEOTIDE SEQUENCE [LARGE SCALE GENOMIC DNA]</scope>
</reference>
<organism evidence="7 8">
    <name type="scientific">Cuscuta campestris</name>
    <dbReference type="NCBI Taxonomy" id="132261"/>
    <lineage>
        <taxon>Eukaryota</taxon>
        <taxon>Viridiplantae</taxon>
        <taxon>Streptophyta</taxon>
        <taxon>Embryophyta</taxon>
        <taxon>Tracheophyta</taxon>
        <taxon>Spermatophyta</taxon>
        <taxon>Magnoliopsida</taxon>
        <taxon>eudicotyledons</taxon>
        <taxon>Gunneridae</taxon>
        <taxon>Pentapetalae</taxon>
        <taxon>asterids</taxon>
        <taxon>lamiids</taxon>
        <taxon>Solanales</taxon>
        <taxon>Convolvulaceae</taxon>
        <taxon>Cuscuteae</taxon>
        <taxon>Cuscuta</taxon>
        <taxon>Cuscuta subgen. Grammica</taxon>
        <taxon>Cuscuta sect. Cleistogrammica</taxon>
    </lineage>
</organism>
<dbReference type="InterPro" id="IPR012921">
    <property type="entry name" value="SPOC_C"/>
</dbReference>
<keyword evidence="8" id="KW-1185">Reference proteome</keyword>
<dbReference type="PANTHER" id="PTHR23189">
    <property type="entry name" value="RNA RECOGNITION MOTIF-CONTAINING"/>
    <property type="match status" value="1"/>
</dbReference>
<dbReference type="InterPro" id="IPR000504">
    <property type="entry name" value="RRM_dom"/>
</dbReference>
<evidence type="ECO:0000256" key="1">
    <source>
        <dbReference type="ARBA" id="ARBA00004123"/>
    </source>
</evidence>
<feature type="domain" description="RRM" evidence="6">
    <location>
        <begin position="97"/>
        <end position="169"/>
    </location>
</feature>
<keyword evidence="2 4" id="KW-0694">RNA-binding</keyword>
<evidence type="ECO:0000313" key="7">
    <source>
        <dbReference type="EMBL" id="VFQ72474.1"/>
    </source>
</evidence>
<dbReference type="Proteomes" id="UP000595140">
    <property type="component" value="Unassembled WGS sequence"/>
</dbReference>
<dbReference type="GO" id="GO:0005634">
    <property type="term" value="C:nucleus"/>
    <property type="evidence" value="ECO:0007669"/>
    <property type="project" value="UniProtKB-SubCell"/>
</dbReference>
<feature type="compositionally biased region" description="Low complexity" evidence="5">
    <location>
        <begin position="717"/>
        <end position="726"/>
    </location>
</feature>
<evidence type="ECO:0000256" key="5">
    <source>
        <dbReference type="SAM" id="MobiDB-lite"/>
    </source>
</evidence>
<dbReference type="OrthoDB" id="439808at2759"/>
<feature type="region of interest" description="Disordered" evidence="5">
    <location>
        <begin position="711"/>
        <end position="747"/>
    </location>
</feature>
<dbReference type="InterPro" id="IPR012677">
    <property type="entry name" value="Nucleotide-bd_a/b_plait_sf"/>
</dbReference>
<evidence type="ECO:0000259" key="6">
    <source>
        <dbReference type="PROSITE" id="PS50102"/>
    </source>
</evidence>
<keyword evidence="3" id="KW-0539">Nucleus</keyword>
<dbReference type="SMART" id="SM00360">
    <property type="entry name" value="RRM"/>
    <property type="match status" value="3"/>
</dbReference>
<dbReference type="CDD" id="cd00590">
    <property type="entry name" value="RRM_SF"/>
    <property type="match status" value="3"/>
</dbReference>
<dbReference type="PROSITE" id="PS50102">
    <property type="entry name" value="RRM"/>
    <property type="match status" value="3"/>
</dbReference>
<evidence type="ECO:0000256" key="4">
    <source>
        <dbReference type="PROSITE-ProRule" id="PRU00176"/>
    </source>
</evidence>